<dbReference type="SUPFAM" id="SSF57850">
    <property type="entry name" value="RING/U-box"/>
    <property type="match status" value="1"/>
</dbReference>
<evidence type="ECO:0000259" key="3">
    <source>
        <dbReference type="PROSITE" id="PS50089"/>
    </source>
</evidence>
<dbReference type="PROSITE" id="PS50089">
    <property type="entry name" value="ZF_RING_2"/>
    <property type="match status" value="1"/>
</dbReference>
<dbReference type="Proteomes" id="UP001150904">
    <property type="component" value="Unassembled WGS sequence"/>
</dbReference>
<dbReference type="AlphaFoldDB" id="A0A9W9JB88"/>
<evidence type="ECO:0000259" key="4">
    <source>
        <dbReference type="PROSITE" id="PS50966"/>
    </source>
</evidence>
<dbReference type="Gene3D" id="3.30.40.10">
    <property type="entry name" value="Zinc/RING finger domain, C3HC4 (zinc finger)"/>
    <property type="match status" value="1"/>
</dbReference>
<dbReference type="Pfam" id="PF04434">
    <property type="entry name" value="SWIM"/>
    <property type="match status" value="1"/>
</dbReference>
<dbReference type="GO" id="GO:0008270">
    <property type="term" value="F:zinc ion binding"/>
    <property type="evidence" value="ECO:0007669"/>
    <property type="project" value="UniProtKB-KW"/>
</dbReference>
<dbReference type="PROSITE" id="PS50966">
    <property type="entry name" value="ZF_SWIM"/>
    <property type="match status" value="1"/>
</dbReference>
<feature type="domain" description="RING-type" evidence="3">
    <location>
        <begin position="201"/>
        <end position="248"/>
    </location>
</feature>
<dbReference type="PANTHER" id="PTHR21540">
    <property type="entry name" value="RING FINGER AND SWIM DOMAIN-CONTAINING PROTEIN 2"/>
    <property type="match status" value="1"/>
</dbReference>
<dbReference type="InterPro" id="IPR001841">
    <property type="entry name" value="Znf_RING"/>
</dbReference>
<sequence>MASQTYRVMKSQGTQSSPVNPRKRKATTQTGPRPDVEAIDLTDDAPTSAKKPRAQTPQSQNSPKNNERRARRWRKEPPQSYLERLERIRRTRMYVSGHTVSGTEECPEFSFDIVGSTGNIYKVVIGKEPACDCPDGRKGNQCKHICYVLLHAFKAAAHLQYQLAFLSSELREMYQDSPLSRIEGINAEDKDGKRKPVEGDCPVCFMEFEPNEDIIWCKAACGNNIHKKCFEQWAATTSNRGVRCVYCRTPWGYEDNDNDIDIQALKASGKRNDEGYVNVAQQFGLSGERDFSVYSPRSTVRWSSSYAQRGAFNRY</sequence>
<dbReference type="GO" id="GO:0061630">
    <property type="term" value="F:ubiquitin protein ligase activity"/>
    <property type="evidence" value="ECO:0007669"/>
    <property type="project" value="InterPro"/>
</dbReference>
<keyword evidence="1" id="KW-0479">Metal-binding</keyword>
<organism evidence="5 6">
    <name type="scientific">Penicillium cinerascens</name>
    <dbReference type="NCBI Taxonomy" id="70096"/>
    <lineage>
        <taxon>Eukaryota</taxon>
        <taxon>Fungi</taxon>
        <taxon>Dikarya</taxon>
        <taxon>Ascomycota</taxon>
        <taxon>Pezizomycotina</taxon>
        <taxon>Eurotiomycetes</taxon>
        <taxon>Eurotiomycetidae</taxon>
        <taxon>Eurotiales</taxon>
        <taxon>Aspergillaceae</taxon>
        <taxon>Penicillium</taxon>
    </lineage>
</organism>
<dbReference type="InterPro" id="IPR039903">
    <property type="entry name" value="Zswim2"/>
</dbReference>
<protein>
    <submittedName>
        <fullName evidence="5">RING finger domain protein</fullName>
    </submittedName>
</protein>
<dbReference type="EMBL" id="JAPQKR010000016">
    <property type="protein sequence ID" value="KAJ5191101.1"/>
    <property type="molecule type" value="Genomic_DNA"/>
</dbReference>
<name>A0A9W9JB88_9EURO</name>
<keyword evidence="1" id="KW-0863">Zinc-finger</keyword>
<dbReference type="OrthoDB" id="2122982at2759"/>
<keyword evidence="1" id="KW-0862">Zinc</keyword>
<dbReference type="InterPro" id="IPR013083">
    <property type="entry name" value="Znf_RING/FYVE/PHD"/>
</dbReference>
<evidence type="ECO:0000256" key="1">
    <source>
        <dbReference type="PROSITE-ProRule" id="PRU00175"/>
    </source>
</evidence>
<evidence type="ECO:0000313" key="5">
    <source>
        <dbReference type="EMBL" id="KAJ5191101.1"/>
    </source>
</evidence>
<dbReference type="GeneID" id="83184443"/>
<comment type="caution">
    <text evidence="5">The sequence shown here is derived from an EMBL/GenBank/DDBJ whole genome shotgun (WGS) entry which is preliminary data.</text>
</comment>
<feature type="compositionally biased region" description="Polar residues" evidence="2">
    <location>
        <begin position="1"/>
        <end position="19"/>
    </location>
</feature>
<feature type="compositionally biased region" description="Polar residues" evidence="2">
    <location>
        <begin position="55"/>
        <end position="64"/>
    </location>
</feature>
<evidence type="ECO:0000313" key="6">
    <source>
        <dbReference type="Proteomes" id="UP001150904"/>
    </source>
</evidence>
<feature type="domain" description="SWIM-type" evidence="4">
    <location>
        <begin position="121"/>
        <end position="153"/>
    </location>
</feature>
<keyword evidence="6" id="KW-1185">Reference proteome</keyword>
<dbReference type="PANTHER" id="PTHR21540:SF0">
    <property type="entry name" value="PHD FAMILY PROTEIN"/>
    <property type="match status" value="1"/>
</dbReference>
<accession>A0A9W9JB88</accession>
<feature type="region of interest" description="Disordered" evidence="2">
    <location>
        <begin position="1"/>
        <end position="79"/>
    </location>
</feature>
<evidence type="ECO:0000256" key="2">
    <source>
        <dbReference type="SAM" id="MobiDB-lite"/>
    </source>
</evidence>
<reference evidence="5" key="2">
    <citation type="journal article" date="2023" name="IMA Fungus">
        <title>Comparative genomic study of the Penicillium genus elucidates a diverse pangenome and 15 lateral gene transfer events.</title>
        <authorList>
            <person name="Petersen C."/>
            <person name="Sorensen T."/>
            <person name="Nielsen M.R."/>
            <person name="Sondergaard T.E."/>
            <person name="Sorensen J.L."/>
            <person name="Fitzpatrick D.A."/>
            <person name="Frisvad J.C."/>
            <person name="Nielsen K.L."/>
        </authorList>
    </citation>
    <scope>NUCLEOTIDE SEQUENCE</scope>
    <source>
        <strain evidence="5">IBT 15544</strain>
    </source>
</reference>
<proteinExistence type="predicted"/>
<reference evidence="5" key="1">
    <citation type="submission" date="2022-12" db="EMBL/GenBank/DDBJ databases">
        <authorList>
            <person name="Petersen C."/>
        </authorList>
    </citation>
    <scope>NUCLEOTIDE SEQUENCE</scope>
    <source>
        <strain evidence="5">IBT 15544</strain>
    </source>
</reference>
<gene>
    <name evidence="5" type="ORF">N7498_010086</name>
</gene>
<dbReference type="InterPro" id="IPR007527">
    <property type="entry name" value="Znf_SWIM"/>
</dbReference>
<dbReference type="Pfam" id="PF13639">
    <property type="entry name" value="zf-RING_2"/>
    <property type="match status" value="1"/>
</dbReference>
<dbReference type="RefSeq" id="XP_058304041.1">
    <property type="nucleotide sequence ID" value="XM_058457142.1"/>
</dbReference>